<protein>
    <recommendedName>
        <fullName evidence="4">Hemolysin XhlA</fullName>
    </recommendedName>
</protein>
<dbReference type="RefSeq" id="WP_349117867.1">
    <property type="nucleotide sequence ID" value="NZ_JBBMFM010000012.1"/>
</dbReference>
<name>A0ABV1D5J7_9FIRM</name>
<evidence type="ECO:0000313" key="3">
    <source>
        <dbReference type="Proteomes" id="UP001454086"/>
    </source>
</evidence>
<dbReference type="Proteomes" id="UP001454086">
    <property type="component" value="Unassembled WGS sequence"/>
</dbReference>
<organism evidence="2 3">
    <name type="scientific">Enterocloster hominis</name>
    <name type="common">ex Hitch et al. 2024</name>
    <dbReference type="NCBI Taxonomy" id="1917870"/>
    <lineage>
        <taxon>Bacteria</taxon>
        <taxon>Bacillati</taxon>
        <taxon>Bacillota</taxon>
        <taxon>Clostridia</taxon>
        <taxon>Lachnospirales</taxon>
        <taxon>Lachnospiraceae</taxon>
        <taxon>Enterocloster</taxon>
    </lineage>
</organism>
<keyword evidence="1" id="KW-1133">Transmembrane helix</keyword>
<accession>A0ABV1D5J7</accession>
<sequence length="106" mass="11878">MNDEEIAIKLTALEHETKSAKHRIDDLEVQNQAIQDLALSVKELTINMGNMLHEQKKQGEDIEKLKAEPGERWSSMKRTVFNQMIGAGAAALAIGLITMMAQYIIK</sequence>
<proteinExistence type="predicted"/>
<dbReference type="EMBL" id="JBBMFM010000012">
    <property type="protein sequence ID" value="MEQ2424349.1"/>
    <property type="molecule type" value="Genomic_DNA"/>
</dbReference>
<keyword evidence="1" id="KW-0472">Membrane</keyword>
<reference evidence="2 3" key="1">
    <citation type="submission" date="2024-03" db="EMBL/GenBank/DDBJ databases">
        <title>Human intestinal bacterial collection.</title>
        <authorList>
            <person name="Pauvert C."/>
            <person name="Hitch T.C.A."/>
            <person name="Clavel T."/>
        </authorList>
    </citation>
    <scope>NUCLEOTIDE SEQUENCE [LARGE SCALE GENOMIC DNA]</scope>
    <source>
        <strain evidence="2 3">CLA-SR-H021</strain>
    </source>
</reference>
<keyword evidence="3" id="KW-1185">Reference proteome</keyword>
<feature type="transmembrane region" description="Helical" evidence="1">
    <location>
        <begin position="84"/>
        <end position="105"/>
    </location>
</feature>
<evidence type="ECO:0008006" key="4">
    <source>
        <dbReference type="Google" id="ProtNLM"/>
    </source>
</evidence>
<evidence type="ECO:0000313" key="2">
    <source>
        <dbReference type="EMBL" id="MEQ2424349.1"/>
    </source>
</evidence>
<evidence type="ECO:0000256" key="1">
    <source>
        <dbReference type="SAM" id="Phobius"/>
    </source>
</evidence>
<gene>
    <name evidence="2" type="ORF">WMQ36_05130</name>
</gene>
<keyword evidence="1" id="KW-0812">Transmembrane</keyword>
<comment type="caution">
    <text evidence="2">The sequence shown here is derived from an EMBL/GenBank/DDBJ whole genome shotgun (WGS) entry which is preliminary data.</text>
</comment>